<organism evidence="2 3">
    <name type="scientific">Coccomyxa viridis</name>
    <dbReference type="NCBI Taxonomy" id="1274662"/>
    <lineage>
        <taxon>Eukaryota</taxon>
        <taxon>Viridiplantae</taxon>
        <taxon>Chlorophyta</taxon>
        <taxon>core chlorophytes</taxon>
        <taxon>Trebouxiophyceae</taxon>
        <taxon>Trebouxiophyceae incertae sedis</taxon>
        <taxon>Coccomyxaceae</taxon>
        <taxon>Coccomyxa</taxon>
    </lineage>
</organism>
<protein>
    <submittedName>
        <fullName evidence="2">G1975 protein</fullName>
    </submittedName>
</protein>
<evidence type="ECO:0000313" key="2">
    <source>
        <dbReference type="EMBL" id="CAL5220029.1"/>
    </source>
</evidence>
<evidence type="ECO:0000256" key="1">
    <source>
        <dbReference type="SAM" id="MobiDB-lite"/>
    </source>
</evidence>
<feature type="compositionally biased region" description="Pro residues" evidence="1">
    <location>
        <begin position="680"/>
        <end position="693"/>
    </location>
</feature>
<accession>A0ABP1FJ85</accession>
<feature type="compositionally biased region" description="Low complexity" evidence="1">
    <location>
        <begin position="292"/>
        <end position="312"/>
    </location>
</feature>
<gene>
    <name evidence="2" type="primary">g1975</name>
    <name evidence="2" type="ORF">VP750_LOCUS1688</name>
</gene>
<reference evidence="2 3" key="1">
    <citation type="submission" date="2024-06" db="EMBL/GenBank/DDBJ databases">
        <authorList>
            <person name="Kraege A."/>
            <person name="Thomma B."/>
        </authorList>
    </citation>
    <scope>NUCLEOTIDE SEQUENCE [LARGE SCALE GENOMIC DNA]</scope>
</reference>
<name>A0ABP1FJ85_9CHLO</name>
<feature type="region of interest" description="Disordered" evidence="1">
    <location>
        <begin position="233"/>
        <end position="252"/>
    </location>
</feature>
<proteinExistence type="predicted"/>
<dbReference type="Proteomes" id="UP001497392">
    <property type="component" value="Unassembled WGS sequence"/>
</dbReference>
<feature type="compositionally biased region" description="Low complexity" evidence="1">
    <location>
        <begin position="264"/>
        <end position="285"/>
    </location>
</feature>
<feature type="compositionally biased region" description="Polar residues" evidence="1">
    <location>
        <begin position="421"/>
        <end position="436"/>
    </location>
</feature>
<feature type="compositionally biased region" description="Gly residues" evidence="1">
    <location>
        <begin position="503"/>
        <end position="513"/>
    </location>
</feature>
<dbReference type="EMBL" id="CAXHTA020000002">
    <property type="protein sequence ID" value="CAL5220029.1"/>
    <property type="molecule type" value="Genomic_DNA"/>
</dbReference>
<sequence>MDKSVSVAEYCRSFCERVLKGTYGETLEDNRRLAGEQFVSLVIKIQDAGSKDDIKVPLRVLRDEIGRAFFSGVGHKKAENIESLFQLYDALESSCQNTLKSGRTGDQKENATAAQLLEELRIRFVRLAVGETWDKTPELKFLALKRMYKYMVKEQEALRMKGKLALGGASSGSGRFNAKFMRTLSLQPSSSSGGTWQAALEDLVKAQSNKLFPFVKLLLAENSLLQSSAAATEPNGVKAAESPGSASKDAGAVGRRTSDFSLDDLLGLSADPAPSAGSESAAPYSDPFQPSPVKAEGAPAAAEHTDAPAFEASFPEHPQDQPTAPPQQAQQLPQPQTSQPQQPQMSQQQPGANNPFGASAFGAAAFAAPRRAGQPSPRGVPATPAPSLATGASAEAAVFPHTLSPPGAPARATSGIPPSPTHRTPSVGRRTTSSEGEATLPAPAGASSDGFDSHAFETSFPPVPESIPQSFAGPAASSAPSPAVKAPSGPVRQLSGGSSMAGSLGGTGSGQLGRAGSSGFLPPLRANSGSTQPGPSEGHLVHASSDMGSSSFGTFQAPTQNTTAPVPARSPPAAPVSNGALAGQPGQLQRAGPGSGSSNSGSQSFTPKVATTFEQSAFPGSPPATAGSADASALGNGAKGGPGGGFNPFGLPSPTFASPVPVTADNRFADVSPMADAPLPSVPAPMRAPPAPPSSAGSGKFSAW</sequence>
<comment type="caution">
    <text evidence="2">The sequence shown here is derived from an EMBL/GenBank/DDBJ whole genome shotgun (WGS) entry which is preliminary data.</text>
</comment>
<feature type="compositionally biased region" description="Polar residues" evidence="1">
    <location>
        <begin position="546"/>
        <end position="563"/>
    </location>
</feature>
<feature type="compositionally biased region" description="Gly residues" evidence="1">
    <location>
        <begin position="637"/>
        <end position="647"/>
    </location>
</feature>
<keyword evidence="3" id="KW-1185">Reference proteome</keyword>
<evidence type="ECO:0000313" key="3">
    <source>
        <dbReference type="Proteomes" id="UP001497392"/>
    </source>
</evidence>
<feature type="compositionally biased region" description="Low complexity" evidence="1">
    <location>
        <begin position="468"/>
        <end position="502"/>
    </location>
</feature>
<feature type="region of interest" description="Disordered" evidence="1">
    <location>
        <begin position="264"/>
        <end position="704"/>
    </location>
</feature>
<feature type="compositionally biased region" description="Low complexity" evidence="1">
    <location>
        <begin position="320"/>
        <end position="373"/>
    </location>
</feature>